<gene>
    <name evidence="2" type="ORF">AAFP32_02670</name>
</gene>
<dbReference type="InterPro" id="IPR027417">
    <property type="entry name" value="P-loop_NTPase"/>
</dbReference>
<feature type="compositionally biased region" description="Basic and acidic residues" evidence="1">
    <location>
        <begin position="220"/>
        <end position="232"/>
    </location>
</feature>
<dbReference type="EMBL" id="CP158281">
    <property type="protein sequence ID" value="XBV89655.1"/>
    <property type="molecule type" value="Genomic_DNA"/>
</dbReference>
<sequence length="232" mass="25757">MMSTRRSVLRQLLAQIREINSGGRGLIAIDGLDGAGKTVLAEELVQLAAQDGLRPVASLSIDGFHHPRSVRYAQGRGPESFYRDSYDYTAFKRSVVTAFKQGLPVVPAVWDVVADASVEGAHFSLELSQDCVLLVDGIFLHRPELREVWDASVWVQVPFAVSVPRGNERFPGQYDPDPEAESNHRYVGGQRLYFAQCSPWETATWILDNEDLAHPTLRPPPEKAADRSVSEN</sequence>
<dbReference type="RefSeq" id="WP_350270537.1">
    <property type="nucleotide sequence ID" value="NZ_CP158281.1"/>
</dbReference>
<feature type="region of interest" description="Disordered" evidence="1">
    <location>
        <begin position="212"/>
        <end position="232"/>
    </location>
</feature>
<accession>A0AAU7ULX1</accession>
<dbReference type="KEGG" id="bkr:AAFP32_02670"/>
<protein>
    <submittedName>
        <fullName evidence="2">Uridine kinase</fullName>
    </submittedName>
</protein>
<evidence type="ECO:0000256" key="1">
    <source>
        <dbReference type="SAM" id="MobiDB-lite"/>
    </source>
</evidence>
<dbReference type="GO" id="GO:0016301">
    <property type="term" value="F:kinase activity"/>
    <property type="evidence" value="ECO:0007669"/>
    <property type="project" value="UniProtKB-KW"/>
</dbReference>
<dbReference type="SUPFAM" id="SSF52540">
    <property type="entry name" value="P-loop containing nucleoside triphosphate hydrolases"/>
    <property type="match status" value="1"/>
</dbReference>
<keyword evidence="2" id="KW-0418">Kinase</keyword>
<keyword evidence="2" id="KW-0808">Transferase</keyword>
<dbReference type="Gene3D" id="3.40.50.300">
    <property type="entry name" value="P-loop containing nucleotide triphosphate hydrolases"/>
    <property type="match status" value="1"/>
</dbReference>
<proteinExistence type="predicted"/>
<evidence type="ECO:0000313" key="2">
    <source>
        <dbReference type="EMBL" id="XBV89655.1"/>
    </source>
</evidence>
<reference evidence="2" key="1">
    <citation type="submission" date="2024-06" db="EMBL/GenBank/DDBJ databases">
        <title>Brevibacterium koreense sp. nov., isolated from jogae-jeotgal, a Korean fermented seafood.</title>
        <authorList>
            <person name="Whon T.W."/>
            <person name="Nam S."/>
            <person name="Kim Y."/>
        </authorList>
    </citation>
    <scope>NUCLEOTIDE SEQUENCE</scope>
    <source>
        <strain evidence="2">CBA3109</strain>
    </source>
</reference>
<organism evidence="2">
    <name type="scientific">Brevibacterium koreense</name>
    <dbReference type="NCBI Taxonomy" id="3140787"/>
    <lineage>
        <taxon>Bacteria</taxon>
        <taxon>Bacillati</taxon>
        <taxon>Actinomycetota</taxon>
        <taxon>Actinomycetes</taxon>
        <taxon>Micrococcales</taxon>
        <taxon>Brevibacteriaceae</taxon>
        <taxon>Brevibacterium</taxon>
    </lineage>
</organism>
<name>A0AAU7ULX1_9MICO</name>
<dbReference type="AlphaFoldDB" id="A0AAU7ULX1"/>